<dbReference type="Pfam" id="PF04603">
    <property type="entry name" value="Mog1"/>
    <property type="match status" value="1"/>
</dbReference>
<dbReference type="EnsemblProtists" id="EKX41670">
    <property type="protein sequence ID" value="EKX41670"/>
    <property type="gene ID" value="GUITHDRAFT_112377"/>
</dbReference>
<keyword evidence="2" id="KW-0813">Transport</keyword>
<reference evidence="5" key="3">
    <citation type="submission" date="2015-06" db="UniProtKB">
        <authorList>
            <consortium name="EnsemblProtists"/>
        </authorList>
    </citation>
    <scope>IDENTIFICATION</scope>
</reference>
<dbReference type="KEGG" id="gtt:GUITHDRAFT_112377"/>
<reference evidence="4 6" key="1">
    <citation type="journal article" date="2012" name="Nature">
        <title>Algal genomes reveal evolutionary mosaicism and the fate of nucleomorphs.</title>
        <authorList>
            <consortium name="DOE Joint Genome Institute"/>
            <person name="Curtis B.A."/>
            <person name="Tanifuji G."/>
            <person name="Burki F."/>
            <person name="Gruber A."/>
            <person name="Irimia M."/>
            <person name="Maruyama S."/>
            <person name="Arias M.C."/>
            <person name="Ball S.G."/>
            <person name="Gile G.H."/>
            <person name="Hirakawa Y."/>
            <person name="Hopkins J.F."/>
            <person name="Kuo A."/>
            <person name="Rensing S.A."/>
            <person name="Schmutz J."/>
            <person name="Symeonidi A."/>
            <person name="Elias M."/>
            <person name="Eveleigh R.J."/>
            <person name="Herman E.K."/>
            <person name="Klute M.J."/>
            <person name="Nakayama T."/>
            <person name="Obornik M."/>
            <person name="Reyes-Prieto A."/>
            <person name="Armbrust E.V."/>
            <person name="Aves S.J."/>
            <person name="Beiko R.G."/>
            <person name="Coutinho P."/>
            <person name="Dacks J.B."/>
            <person name="Durnford D.G."/>
            <person name="Fast N.M."/>
            <person name="Green B.R."/>
            <person name="Grisdale C.J."/>
            <person name="Hempel F."/>
            <person name="Henrissat B."/>
            <person name="Hoppner M.P."/>
            <person name="Ishida K."/>
            <person name="Kim E."/>
            <person name="Koreny L."/>
            <person name="Kroth P.G."/>
            <person name="Liu Y."/>
            <person name="Malik S.B."/>
            <person name="Maier U.G."/>
            <person name="McRose D."/>
            <person name="Mock T."/>
            <person name="Neilson J.A."/>
            <person name="Onodera N.T."/>
            <person name="Poole A.M."/>
            <person name="Pritham E.J."/>
            <person name="Richards T.A."/>
            <person name="Rocap G."/>
            <person name="Roy S.W."/>
            <person name="Sarai C."/>
            <person name="Schaack S."/>
            <person name="Shirato S."/>
            <person name="Slamovits C.H."/>
            <person name="Spencer D.F."/>
            <person name="Suzuki S."/>
            <person name="Worden A.Z."/>
            <person name="Zauner S."/>
            <person name="Barry K."/>
            <person name="Bell C."/>
            <person name="Bharti A.K."/>
            <person name="Crow J.A."/>
            <person name="Grimwood J."/>
            <person name="Kramer R."/>
            <person name="Lindquist E."/>
            <person name="Lucas S."/>
            <person name="Salamov A."/>
            <person name="McFadden G.I."/>
            <person name="Lane C.E."/>
            <person name="Keeling P.J."/>
            <person name="Gray M.W."/>
            <person name="Grigoriev I.V."/>
            <person name="Archibald J.M."/>
        </authorList>
    </citation>
    <scope>NUCLEOTIDE SEQUENCE</scope>
    <source>
        <strain evidence="4 6">CCMP2712</strain>
    </source>
</reference>
<comment type="similarity">
    <text evidence="1">Belongs to the MOG1 family.</text>
</comment>
<evidence type="ECO:0000313" key="4">
    <source>
        <dbReference type="EMBL" id="EKX41670.1"/>
    </source>
</evidence>
<dbReference type="InterPro" id="IPR016123">
    <property type="entry name" value="Mog1/PsbP_a/b/a-sand"/>
</dbReference>
<dbReference type="GO" id="GO:0005085">
    <property type="term" value="F:guanyl-nucleotide exchange factor activity"/>
    <property type="evidence" value="ECO:0007669"/>
    <property type="project" value="TreeGrafter"/>
</dbReference>
<keyword evidence="6" id="KW-1185">Reference proteome</keyword>
<sequence length="208" mass="23212">MSSELDLSDLKLKDDLKLKEVELFGGAMTMLMPAVFVDISNFRQIPDTQECWADTEDTDQSVIVEILAHEDQVQGAAIAEYYWDDIAQCNEASGESENVITVAPKELTHSLIKTIPTSDSKVAEPSCWVAHGHQRVSKFKEHIPSLDSDVVLHLNRPIEIMPNSRKVQRSAEFVSLEQSGDSTKDGIDLFLAMLHSLRVKDWGLFASP</sequence>
<dbReference type="PANTHER" id="PTHR15837:SF0">
    <property type="entry name" value="RAN GUANINE NUCLEOTIDE RELEASE FACTOR"/>
    <property type="match status" value="1"/>
</dbReference>
<dbReference type="GO" id="GO:0006606">
    <property type="term" value="P:protein import into nucleus"/>
    <property type="evidence" value="ECO:0007669"/>
    <property type="project" value="TreeGrafter"/>
</dbReference>
<reference evidence="6" key="2">
    <citation type="submission" date="2012-11" db="EMBL/GenBank/DDBJ databases">
        <authorList>
            <person name="Kuo A."/>
            <person name="Curtis B.A."/>
            <person name="Tanifuji G."/>
            <person name="Burki F."/>
            <person name="Gruber A."/>
            <person name="Irimia M."/>
            <person name="Maruyama S."/>
            <person name="Arias M.C."/>
            <person name="Ball S.G."/>
            <person name="Gile G.H."/>
            <person name="Hirakawa Y."/>
            <person name="Hopkins J.F."/>
            <person name="Rensing S.A."/>
            <person name="Schmutz J."/>
            <person name="Symeonidi A."/>
            <person name="Elias M."/>
            <person name="Eveleigh R.J."/>
            <person name="Herman E.K."/>
            <person name="Klute M.J."/>
            <person name="Nakayama T."/>
            <person name="Obornik M."/>
            <person name="Reyes-Prieto A."/>
            <person name="Armbrust E.V."/>
            <person name="Aves S.J."/>
            <person name="Beiko R.G."/>
            <person name="Coutinho P."/>
            <person name="Dacks J.B."/>
            <person name="Durnford D.G."/>
            <person name="Fast N.M."/>
            <person name="Green B.R."/>
            <person name="Grisdale C."/>
            <person name="Hempe F."/>
            <person name="Henrissat B."/>
            <person name="Hoppner M.P."/>
            <person name="Ishida K.-I."/>
            <person name="Kim E."/>
            <person name="Koreny L."/>
            <person name="Kroth P.G."/>
            <person name="Liu Y."/>
            <person name="Malik S.-B."/>
            <person name="Maier U.G."/>
            <person name="McRose D."/>
            <person name="Mock T."/>
            <person name="Neilson J.A."/>
            <person name="Onodera N.T."/>
            <person name="Poole A.M."/>
            <person name="Pritham E.J."/>
            <person name="Richards T.A."/>
            <person name="Rocap G."/>
            <person name="Roy S.W."/>
            <person name="Sarai C."/>
            <person name="Schaack S."/>
            <person name="Shirato S."/>
            <person name="Slamovits C.H."/>
            <person name="Spencer D.F."/>
            <person name="Suzuki S."/>
            <person name="Worden A.Z."/>
            <person name="Zauner S."/>
            <person name="Barry K."/>
            <person name="Bell C."/>
            <person name="Bharti A.K."/>
            <person name="Crow J.A."/>
            <person name="Grimwood J."/>
            <person name="Kramer R."/>
            <person name="Lindquist E."/>
            <person name="Lucas S."/>
            <person name="Salamov A."/>
            <person name="McFadden G.I."/>
            <person name="Lane C.E."/>
            <person name="Keeling P.J."/>
            <person name="Gray M.W."/>
            <person name="Grigoriev I.V."/>
            <person name="Archibald J.M."/>
        </authorList>
    </citation>
    <scope>NUCLEOTIDE SEQUENCE</scope>
    <source>
        <strain evidence="6">CCMP2712</strain>
    </source>
</reference>
<dbReference type="Proteomes" id="UP000011087">
    <property type="component" value="Unassembled WGS sequence"/>
</dbReference>
<dbReference type="PaxDb" id="55529-EKX41670"/>
<dbReference type="STRING" id="905079.L1J0Q0"/>
<dbReference type="OMA" id="IDTVKVW"/>
<dbReference type="GeneID" id="17298222"/>
<dbReference type="Gene3D" id="3.40.1000.10">
    <property type="entry name" value="Mog1/PsbP, alpha/beta/alpha sandwich"/>
    <property type="match status" value="1"/>
</dbReference>
<accession>L1J0Q0</accession>
<evidence type="ECO:0000256" key="2">
    <source>
        <dbReference type="ARBA" id="ARBA00022448"/>
    </source>
</evidence>
<dbReference type="SUPFAM" id="SSF55724">
    <property type="entry name" value="Mog1p/PsbP-like"/>
    <property type="match status" value="1"/>
</dbReference>
<gene>
    <name evidence="4" type="ORF">GUITHDRAFT_112377</name>
</gene>
<name>L1J0Q0_GUITC</name>
<dbReference type="OrthoDB" id="10255285at2759"/>
<protein>
    <submittedName>
        <fullName evidence="4 5">Uncharacterized protein</fullName>
    </submittedName>
</protein>
<dbReference type="GO" id="GO:0031267">
    <property type="term" value="F:small GTPase binding"/>
    <property type="evidence" value="ECO:0007669"/>
    <property type="project" value="TreeGrafter"/>
</dbReference>
<dbReference type="HOGENOM" id="CLU_081345_1_2_1"/>
<proteinExistence type="inferred from homology"/>
<dbReference type="GO" id="GO:0005634">
    <property type="term" value="C:nucleus"/>
    <property type="evidence" value="ECO:0007669"/>
    <property type="project" value="TreeGrafter"/>
</dbReference>
<dbReference type="AlphaFoldDB" id="L1J0Q0"/>
<dbReference type="InterPro" id="IPR007681">
    <property type="entry name" value="Mog1"/>
</dbReference>
<keyword evidence="3" id="KW-0653">Protein transport</keyword>
<dbReference type="eggNOG" id="KOG3329">
    <property type="taxonomic scope" value="Eukaryota"/>
</dbReference>
<organism evidence="4">
    <name type="scientific">Guillardia theta (strain CCMP2712)</name>
    <name type="common">Cryptophyte</name>
    <dbReference type="NCBI Taxonomy" id="905079"/>
    <lineage>
        <taxon>Eukaryota</taxon>
        <taxon>Cryptophyceae</taxon>
        <taxon>Pyrenomonadales</taxon>
        <taxon>Geminigeraceae</taxon>
        <taxon>Guillardia</taxon>
    </lineage>
</organism>
<evidence type="ECO:0000256" key="3">
    <source>
        <dbReference type="ARBA" id="ARBA00022927"/>
    </source>
</evidence>
<evidence type="ECO:0000313" key="5">
    <source>
        <dbReference type="EnsemblProtists" id="EKX41670"/>
    </source>
</evidence>
<evidence type="ECO:0000256" key="1">
    <source>
        <dbReference type="ARBA" id="ARBA00010307"/>
    </source>
</evidence>
<dbReference type="PANTHER" id="PTHR15837">
    <property type="entry name" value="RAN GUANINE NUCLEOTIDE RELEASE FACTOR"/>
    <property type="match status" value="1"/>
</dbReference>
<dbReference type="RefSeq" id="XP_005828650.1">
    <property type="nucleotide sequence ID" value="XM_005828593.1"/>
</dbReference>
<dbReference type="EMBL" id="JH993022">
    <property type="protein sequence ID" value="EKX41670.1"/>
    <property type="molecule type" value="Genomic_DNA"/>
</dbReference>
<evidence type="ECO:0000313" key="6">
    <source>
        <dbReference type="Proteomes" id="UP000011087"/>
    </source>
</evidence>